<dbReference type="Proteomes" id="UP000708208">
    <property type="component" value="Unassembled WGS sequence"/>
</dbReference>
<organism evidence="2 3">
    <name type="scientific">Allacma fusca</name>
    <dbReference type="NCBI Taxonomy" id="39272"/>
    <lineage>
        <taxon>Eukaryota</taxon>
        <taxon>Metazoa</taxon>
        <taxon>Ecdysozoa</taxon>
        <taxon>Arthropoda</taxon>
        <taxon>Hexapoda</taxon>
        <taxon>Collembola</taxon>
        <taxon>Symphypleona</taxon>
        <taxon>Sminthuridae</taxon>
        <taxon>Allacma</taxon>
    </lineage>
</organism>
<evidence type="ECO:0000313" key="2">
    <source>
        <dbReference type="EMBL" id="CAG7725935.1"/>
    </source>
</evidence>
<dbReference type="AlphaFoldDB" id="A0A8J2KGN2"/>
<keyword evidence="3" id="KW-1185">Reference proteome</keyword>
<protein>
    <submittedName>
        <fullName evidence="2">Uncharacterized protein</fullName>
    </submittedName>
</protein>
<gene>
    <name evidence="2" type="ORF">AFUS01_LOCUS14872</name>
</gene>
<evidence type="ECO:0000313" key="3">
    <source>
        <dbReference type="Proteomes" id="UP000708208"/>
    </source>
</evidence>
<dbReference type="EMBL" id="CAJVCH010128697">
    <property type="protein sequence ID" value="CAG7725935.1"/>
    <property type="molecule type" value="Genomic_DNA"/>
</dbReference>
<evidence type="ECO:0000256" key="1">
    <source>
        <dbReference type="SAM" id="MobiDB-lite"/>
    </source>
</evidence>
<name>A0A8J2KGN2_9HEXA</name>
<proteinExistence type="predicted"/>
<reference evidence="2" key="1">
    <citation type="submission" date="2021-06" db="EMBL/GenBank/DDBJ databases">
        <authorList>
            <person name="Hodson N. C."/>
            <person name="Mongue J. A."/>
            <person name="Jaron S. K."/>
        </authorList>
    </citation>
    <scope>NUCLEOTIDE SEQUENCE</scope>
</reference>
<feature type="region of interest" description="Disordered" evidence="1">
    <location>
        <begin position="159"/>
        <end position="191"/>
    </location>
</feature>
<feature type="compositionally biased region" description="Low complexity" evidence="1">
    <location>
        <begin position="159"/>
        <end position="174"/>
    </location>
</feature>
<accession>A0A8J2KGN2</accession>
<sequence length="273" mass="30777">MDFGLGTGAKKYTVADSRVPQYCTYSSRPEGFSSAPVPLNTAPQSRVAQCTAGDPFIANSRLMVIPPRLRRIYAGIDPESDDEDTEAYVAPTVNRSDKGRVANFIDEVCNSPQMDEIESETRKIRQDAQAVLQRLADKSHKKPVRLSSVYFPDLSYTPSSYSSPYVSRSYSTPVRARSERDASPDLDDTYVRPRRTYTPYTYGLTPLAHDPEAEVQTEMNRRAVQSENTRKINDSLRGVVRRTRQRSPEVESVQNNINIRAQYALQRAAAREK</sequence>
<comment type="caution">
    <text evidence="2">The sequence shown here is derived from an EMBL/GenBank/DDBJ whole genome shotgun (WGS) entry which is preliminary data.</text>
</comment>